<keyword evidence="15" id="KW-1185">Reference proteome</keyword>
<dbReference type="Pfam" id="PF02687">
    <property type="entry name" value="FtsX"/>
    <property type="match status" value="1"/>
</dbReference>
<evidence type="ECO:0000256" key="7">
    <source>
        <dbReference type="ARBA" id="ARBA00022989"/>
    </source>
</evidence>
<proteinExistence type="inferred from homology"/>
<feature type="transmembrane region" description="Helical" evidence="11">
    <location>
        <begin position="21"/>
        <end position="47"/>
    </location>
</feature>
<evidence type="ECO:0000256" key="5">
    <source>
        <dbReference type="ARBA" id="ARBA00022618"/>
    </source>
</evidence>
<keyword evidence="9 10" id="KW-0131">Cell cycle</keyword>
<evidence type="ECO:0000256" key="11">
    <source>
        <dbReference type="SAM" id="Phobius"/>
    </source>
</evidence>
<feature type="transmembrane region" description="Helical" evidence="11">
    <location>
        <begin position="273"/>
        <end position="291"/>
    </location>
</feature>
<dbReference type="InterPro" id="IPR058204">
    <property type="entry name" value="FtsX_firmicutes-type"/>
</dbReference>
<comment type="similarity">
    <text evidence="2 10">Belongs to the ABC-4 integral membrane protein family. FtsX subfamily.</text>
</comment>
<accession>A0ABS4KFQ5</accession>
<gene>
    <name evidence="14" type="ORF">J2Z71_001518</name>
</gene>
<dbReference type="InterPro" id="IPR004513">
    <property type="entry name" value="FtsX"/>
</dbReference>
<evidence type="ECO:0000256" key="4">
    <source>
        <dbReference type="ARBA" id="ARBA00022475"/>
    </source>
</evidence>
<evidence type="ECO:0000256" key="2">
    <source>
        <dbReference type="ARBA" id="ARBA00007379"/>
    </source>
</evidence>
<evidence type="ECO:0000256" key="1">
    <source>
        <dbReference type="ARBA" id="ARBA00004651"/>
    </source>
</evidence>
<evidence type="ECO:0000256" key="10">
    <source>
        <dbReference type="PIRNR" id="PIRNR003097"/>
    </source>
</evidence>
<keyword evidence="5 10" id="KW-0132">Cell division</keyword>
<dbReference type="RefSeq" id="WP_210061730.1">
    <property type="nucleotide sequence ID" value="NZ_JAGGLJ010000016.1"/>
</dbReference>
<dbReference type="InterPro" id="IPR003838">
    <property type="entry name" value="ABC3_permease_C"/>
</dbReference>
<feature type="transmembrane region" description="Helical" evidence="11">
    <location>
        <begin position="221"/>
        <end position="244"/>
    </location>
</feature>
<evidence type="ECO:0000313" key="14">
    <source>
        <dbReference type="EMBL" id="MBP2025966.1"/>
    </source>
</evidence>
<keyword evidence="4 10" id="KW-1003">Cell membrane</keyword>
<evidence type="ECO:0000256" key="8">
    <source>
        <dbReference type="ARBA" id="ARBA00023136"/>
    </source>
</evidence>
<dbReference type="PANTHER" id="PTHR47755:SF1">
    <property type="entry name" value="CELL DIVISION PROTEIN FTSX"/>
    <property type="match status" value="1"/>
</dbReference>
<evidence type="ECO:0000259" key="12">
    <source>
        <dbReference type="Pfam" id="PF02687"/>
    </source>
</evidence>
<comment type="caution">
    <text evidence="14">The sequence shown here is derived from an EMBL/GenBank/DDBJ whole genome shotgun (WGS) entry which is preliminary data.</text>
</comment>
<keyword evidence="8 10" id="KW-0472">Membrane</keyword>
<feature type="domain" description="ABC3 transporter permease C-terminal" evidence="12">
    <location>
        <begin position="176"/>
        <end position="290"/>
    </location>
</feature>
<evidence type="ECO:0000256" key="9">
    <source>
        <dbReference type="ARBA" id="ARBA00023306"/>
    </source>
</evidence>
<comment type="function">
    <text evidence="10">Part of the ABC transporter FtsEX involved in asymmetric cellular division facilitating the initiation of sporulation.</text>
</comment>
<dbReference type="Gene3D" id="3.30.70.3040">
    <property type="match status" value="1"/>
</dbReference>
<feature type="transmembrane region" description="Helical" evidence="11">
    <location>
        <begin position="172"/>
        <end position="193"/>
    </location>
</feature>
<name>A0ABS4KFQ5_9FIRM</name>
<dbReference type="Pfam" id="PF18075">
    <property type="entry name" value="FtsX_ECD"/>
    <property type="match status" value="1"/>
</dbReference>
<dbReference type="NCBIfam" id="NF038347">
    <property type="entry name" value="FtsX_Gpos"/>
    <property type="match status" value="1"/>
</dbReference>
<keyword evidence="6 11" id="KW-0812">Transmembrane</keyword>
<feature type="domain" description="FtsX extracellular" evidence="13">
    <location>
        <begin position="63"/>
        <end position="153"/>
    </location>
</feature>
<sequence>MKKIRQSLNLLKETFKNLWRNKAMGFASIISIAAMLSLFGFVLLLVININTSVYQLGNELDKVVIYLKDETKPQNVNNLIADISKDDRVKDVKYTSKDDALNEFKENFGDKAYILDVIEENTLPASLTISLKDLSYTKDFADGYKDKDEIERVDYHYDLISKMIIFEKGIKYVGFAIVIILLFVSILIINNTIKITVANRRREINIMKYIGATNAYIRGPFLLEGIVFGIIGAIIATFVVYYGYSFVFEKANEQFQNIFGMNITSPDVIKTNISIIFACIGIGIGYLGSLVSTKRFLDV</sequence>
<dbReference type="EMBL" id="JAGGLJ010000016">
    <property type="protein sequence ID" value="MBP2025966.1"/>
    <property type="molecule type" value="Genomic_DNA"/>
</dbReference>
<organism evidence="14 15">
    <name type="scientific">Peptoniphilus stercorisuis</name>
    <dbReference type="NCBI Taxonomy" id="1436965"/>
    <lineage>
        <taxon>Bacteria</taxon>
        <taxon>Bacillati</taxon>
        <taxon>Bacillota</taxon>
        <taxon>Tissierellia</taxon>
        <taxon>Tissierellales</taxon>
        <taxon>Peptoniphilaceae</taxon>
        <taxon>Peptoniphilus</taxon>
    </lineage>
</organism>
<dbReference type="PANTHER" id="PTHR47755">
    <property type="entry name" value="CELL DIVISION PROTEIN FTSX"/>
    <property type="match status" value="1"/>
</dbReference>
<dbReference type="PIRSF" id="PIRSF003097">
    <property type="entry name" value="FtsX"/>
    <property type="match status" value="1"/>
</dbReference>
<evidence type="ECO:0000313" key="15">
    <source>
        <dbReference type="Proteomes" id="UP001519306"/>
    </source>
</evidence>
<evidence type="ECO:0000259" key="13">
    <source>
        <dbReference type="Pfam" id="PF18075"/>
    </source>
</evidence>
<reference evidence="14 15" key="1">
    <citation type="submission" date="2021-03" db="EMBL/GenBank/DDBJ databases">
        <title>Genomic Encyclopedia of Type Strains, Phase IV (KMG-IV): sequencing the most valuable type-strain genomes for metagenomic binning, comparative biology and taxonomic classification.</title>
        <authorList>
            <person name="Goeker M."/>
        </authorList>
    </citation>
    <scope>NUCLEOTIDE SEQUENCE [LARGE SCALE GENOMIC DNA]</scope>
    <source>
        <strain evidence="14 15">DSM 27563</strain>
    </source>
</reference>
<dbReference type="Proteomes" id="UP001519306">
    <property type="component" value="Unassembled WGS sequence"/>
</dbReference>
<evidence type="ECO:0000256" key="6">
    <source>
        <dbReference type="ARBA" id="ARBA00022692"/>
    </source>
</evidence>
<dbReference type="GO" id="GO:0051301">
    <property type="term" value="P:cell division"/>
    <property type="evidence" value="ECO:0007669"/>
    <property type="project" value="UniProtKB-KW"/>
</dbReference>
<keyword evidence="7 11" id="KW-1133">Transmembrane helix</keyword>
<protein>
    <recommendedName>
        <fullName evidence="3 10">Cell division protein FtsX</fullName>
    </recommendedName>
</protein>
<comment type="subcellular location">
    <subcellularLocation>
        <location evidence="1">Cell membrane</location>
        <topology evidence="1">Multi-pass membrane protein</topology>
    </subcellularLocation>
</comment>
<evidence type="ECO:0000256" key="3">
    <source>
        <dbReference type="ARBA" id="ARBA00021907"/>
    </source>
</evidence>
<dbReference type="InterPro" id="IPR040690">
    <property type="entry name" value="FtsX_ECD"/>
</dbReference>